<accession>A0AA37UCP9</accession>
<evidence type="ECO:0000256" key="1">
    <source>
        <dbReference type="SAM" id="MobiDB-lite"/>
    </source>
</evidence>
<evidence type="ECO:0000313" key="3">
    <source>
        <dbReference type="EMBL" id="GMA28179.1"/>
    </source>
</evidence>
<dbReference type="RefSeq" id="WP_284231502.1">
    <property type="nucleotide sequence ID" value="NZ_BSUL01000001.1"/>
</dbReference>
<comment type="caution">
    <text evidence="3">The sequence shown here is derived from an EMBL/GenBank/DDBJ whole genome shotgun (WGS) entry which is preliminary data.</text>
</comment>
<dbReference type="EMBL" id="BSUL01000001">
    <property type="protein sequence ID" value="GMA28179.1"/>
    <property type="molecule type" value="Genomic_DNA"/>
</dbReference>
<keyword evidence="4" id="KW-1185">Reference proteome</keyword>
<name>A0AA37UCP9_9MICO</name>
<feature type="chain" id="PRO_5041228194" evidence="2">
    <location>
        <begin position="26"/>
        <end position="188"/>
    </location>
</feature>
<organism evidence="3 4">
    <name type="scientific">Arenivirga flava</name>
    <dbReference type="NCBI Taxonomy" id="1930060"/>
    <lineage>
        <taxon>Bacteria</taxon>
        <taxon>Bacillati</taxon>
        <taxon>Actinomycetota</taxon>
        <taxon>Actinomycetes</taxon>
        <taxon>Micrococcales</taxon>
        <taxon>Microbacteriaceae</taxon>
        <taxon>Arenivirga</taxon>
    </lineage>
</organism>
<dbReference type="AlphaFoldDB" id="A0AA37UCP9"/>
<dbReference type="PROSITE" id="PS51257">
    <property type="entry name" value="PROKAR_LIPOPROTEIN"/>
    <property type="match status" value="1"/>
</dbReference>
<proteinExistence type="predicted"/>
<dbReference type="Proteomes" id="UP001157160">
    <property type="component" value="Unassembled WGS sequence"/>
</dbReference>
<reference evidence="3 4" key="1">
    <citation type="journal article" date="2014" name="Int. J. Syst. Evol. Microbiol.">
        <title>Complete genome sequence of Corynebacterium casei LMG S-19264T (=DSM 44701T), isolated from a smear-ripened cheese.</title>
        <authorList>
            <consortium name="US DOE Joint Genome Institute (JGI-PGF)"/>
            <person name="Walter F."/>
            <person name="Albersmeier A."/>
            <person name="Kalinowski J."/>
            <person name="Ruckert C."/>
        </authorList>
    </citation>
    <scope>NUCLEOTIDE SEQUENCE [LARGE SCALE GENOMIC DNA]</scope>
    <source>
        <strain evidence="3 4">NBRC 112289</strain>
    </source>
</reference>
<feature type="region of interest" description="Disordered" evidence="1">
    <location>
        <begin position="24"/>
        <end position="51"/>
    </location>
</feature>
<feature type="signal peptide" evidence="2">
    <location>
        <begin position="1"/>
        <end position="25"/>
    </location>
</feature>
<protein>
    <submittedName>
        <fullName evidence="3">Uncharacterized protein</fullName>
    </submittedName>
</protein>
<feature type="compositionally biased region" description="Low complexity" evidence="1">
    <location>
        <begin position="32"/>
        <end position="47"/>
    </location>
</feature>
<evidence type="ECO:0000313" key="4">
    <source>
        <dbReference type="Proteomes" id="UP001157160"/>
    </source>
</evidence>
<sequence length="188" mass="18870">MVRRPIGGVVVAIALAVLTACSAPAEQTEARTSPTPTSSTPSASPSPGGCEAILGAAEATSIHMSSVLDAVDRDEDPEDPTAELTPLLEVLRTEAAELGNAEVQASVERLAAAAVGIDEGAAEIRAARLAVDLALAQMESAEADPAVVQAGLEAMGVANTALRQGADKVGASGAEFVTAIEELGGRCR</sequence>
<keyword evidence="2" id="KW-0732">Signal</keyword>
<gene>
    <name evidence="3" type="ORF">GCM10025874_14320</name>
</gene>
<evidence type="ECO:0000256" key="2">
    <source>
        <dbReference type="SAM" id="SignalP"/>
    </source>
</evidence>